<dbReference type="STRING" id="1125876.SAMN05443292_2675"/>
<reference evidence="1 2" key="1">
    <citation type="submission" date="2016-10" db="EMBL/GenBank/DDBJ databases">
        <authorList>
            <person name="de Groot N.N."/>
        </authorList>
    </citation>
    <scope>NUCLEOTIDE SEQUENCE [LARGE SCALE GENOMIC DNA]</scope>
    <source>
        <strain evidence="1 2">DSM 26000</strain>
    </source>
</reference>
<proteinExistence type="predicted"/>
<evidence type="ECO:0008006" key="3">
    <source>
        <dbReference type="Google" id="ProtNLM"/>
    </source>
</evidence>
<dbReference type="Gene3D" id="2.50.20.10">
    <property type="entry name" value="Lipoprotein localisation LolA/LolB/LppX"/>
    <property type="match status" value="1"/>
</dbReference>
<name>A0A1I3ILD1_9FLAO</name>
<protein>
    <recommendedName>
        <fullName evidence="3">Outer membrane lipoprotein-sorting protein</fullName>
    </recommendedName>
</protein>
<keyword evidence="2" id="KW-1185">Reference proteome</keyword>
<dbReference type="Proteomes" id="UP000198931">
    <property type="component" value="Unassembled WGS sequence"/>
</dbReference>
<sequence>MKSFLTVFTIAISTTTIFSQTSAVNKANIIIEKAITAQGGKDLLESIKTMYSKSETVMDGRNVNWVTKEMAPNKGSFEIIYEGRVVYKSFYDGKVGYEYVRGEKKLADPEEFKDKDYRKHIINELDYIDPTLYKLEYIGEEKANKKDCEKIKATLINGKVTYLYYDKKTNLLAEREVIKNGEKNSFSTILYDDYKKFGDLIYDTKNTFVSEDGNQISKIVELYYNKNITDKDFQ</sequence>
<organism evidence="1 2">
    <name type="scientific">Halpernia frigidisoli</name>
    <dbReference type="NCBI Taxonomy" id="1125876"/>
    <lineage>
        <taxon>Bacteria</taxon>
        <taxon>Pseudomonadati</taxon>
        <taxon>Bacteroidota</taxon>
        <taxon>Flavobacteriia</taxon>
        <taxon>Flavobacteriales</taxon>
        <taxon>Weeksellaceae</taxon>
        <taxon>Chryseobacterium group</taxon>
        <taxon>Halpernia</taxon>
    </lineage>
</organism>
<dbReference type="RefSeq" id="WP_143093392.1">
    <property type="nucleotide sequence ID" value="NZ_FOQT01000005.1"/>
</dbReference>
<gene>
    <name evidence="1" type="ORF">SAMN05443292_2675</name>
</gene>
<dbReference type="OrthoDB" id="763186at2"/>
<dbReference type="AlphaFoldDB" id="A0A1I3ILD1"/>
<dbReference type="EMBL" id="FOQT01000005">
    <property type="protein sequence ID" value="SFI48690.1"/>
    <property type="molecule type" value="Genomic_DNA"/>
</dbReference>
<evidence type="ECO:0000313" key="1">
    <source>
        <dbReference type="EMBL" id="SFI48690.1"/>
    </source>
</evidence>
<evidence type="ECO:0000313" key="2">
    <source>
        <dbReference type="Proteomes" id="UP000198931"/>
    </source>
</evidence>
<accession>A0A1I3ILD1</accession>